<dbReference type="InterPro" id="IPR006530">
    <property type="entry name" value="YD"/>
</dbReference>
<protein>
    <submittedName>
        <fullName evidence="4">RHS repeat-associated core domain-containing protein</fullName>
    </submittedName>
</protein>
<dbReference type="Gene3D" id="2.180.10.10">
    <property type="entry name" value="RHS repeat-associated core"/>
    <property type="match status" value="3"/>
</dbReference>
<dbReference type="Pfam" id="PF20148">
    <property type="entry name" value="DUF6531"/>
    <property type="match status" value="1"/>
</dbReference>
<keyword evidence="5" id="KW-1185">Reference proteome</keyword>
<dbReference type="Proteomes" id="UP000184501">
    <property type="component" value="Unassembled WGS sequence"/>
</dbReference>
<dbReference type="Gene3D" id="2.60.40.10">
    <property type="entry name" value="Immunoglobulins"/>
    <property type="match status" value="2"/>
</dbReference>
<feature type="region of interest" description="Disordered" evidence="2">
    <location>
        <begin position="3038"/>
        <end position="3059"/>
    </location>
</feature>
<dbReference type="InterPro" id="IPR008969">
    <property type="entry name" value="CarboxyPept-like_regulatory"/>
</dbReference>
<dbReference type="Pfam" id="PF01833">
    <property type="entry name" value="TIG"/>
    <property type="match status" value="2"/>
</dbReference>
<dbReference type="InterPro" id="IPR022385">
    <property type="entry name" value="Rhs_assc_core"/>
</dbReference>
<evidence type="ECO:0000313" key="5">
    <source>
        <dbReference type="Proteomes" id="UP000184501"/>
    </source>
</evidence>
<reference evidence="4 5" key="1">
    <citation type="submission" date="2016-11" db="EMBL/GenBank/DDBJ databases">
        <authorList>
            <person name="Jaros S."/>
            <person name="Januszkiewicz K."/>
            <person name="Wedrychowicz H."/>
        </authorList>
    </citation>
    <scope>NUCLEOTIDE SEQUENCE [LARGE SCALE GENOMIC DNA]</scope>
    <source>
        <strain evidence="4 5">DSM 44523</strain>
    </source>
</reference>
<dbReference type="InterPro" id="IPR031325">
    <property type="entry name" value="RHS_repeat"/>
</dbReference>
<feature type="compositionally biased region" description="Pro residues" evidence="2">
    <location>
        <begin position="1797"/>
        <end position="1806"/>
    </location>
</feature>
<gene>
    <name evidence="4" type="ORF">SAMN05444320_11455</name>
</gene>
<feature type="region of interest" description="Disordered" evidence="2">
    <location>
        <begin position="1763"/>
        <end position="1845"/>
    </location>
</feature>
<dbReference type="Pfam" id="PF25023">
    <property type="entry name" value="TEN_YD-shell"/>
    <property type="match status" value="2"/>
</dbReference>
<feature type="compositionally biased region" description="Low complexity" evidence="2">
    <location>
        <begin position="700"/>
        <end position="713"/>
    </location>
</feature>
<dbReference type="STRING" id="2017.SAMN05444320_11455"/>
<dbReference type="NCBIfam" id="TIGR03696">
    <property type="entry name" value="Rhs_assc_core"/>
    <property type="match status" value="1"/>
</dbReference>
<dbReference type="SUPFAM" id="SSF81296">
    <property type="entry name" value="E set domains"/>
    <property type="match status" value="2"/>
</dbReference>
<evidence type="ECO:0000259" key="3">
    <source>
        <dbReference type="SMART" id="SM00429"/>
    </source>
</evidence>
<dbReference type="OrthoDB" id="4981820at2"/>
<feature type="domain" description="IPT/TIG" evidence="3">
    <location>
        <begin position="1026"/>
        <end position="1107"/>
    </location>
</feature>
<dbReference type="InterPro" id="IPR014756">
    <property type="entry name" value="Ig_E-set"/>
</dbReference>
<dbReference type="InterPro" id="IPR002909">
    <property type="entry name" value="IPT_dom"/>
</dbReference>
<accession>A0A1M5MUG2</accession>
<dbReference type="RefSeq" id="WP_143174462.1">
    <property type="nucleotide sequence ID" value="NZ_FQVN01000014.1"/>
</dbReference>
<dbReference type="InterPro" id="IPR013783">
    <property type="entry name" value="Ig-like_fold"/>
</dbReference>
<dbReference type="NCBIfam" id="TIGR01643">
    <property type="entry name" value="YD_repeat_2x"/>
    <property type="match status" value="4"/>
</dbReference>
<evidence type="ECO:0000256" key="1">
    <source>
        <dbReference type="ARBA" id="ARBA00022737"/>
    </source>
</evidence>
<dbReference type="GO" id="GO:0005975">
    <property type="term" value="P:carbohydrate metabolic process"/>
    <property type="evidence" value="ECO:0007669"/>
    <property type="project" value="UniProtKB-ARBA"/>
</dbReference>
<dbReference type="PANTHER" id="PTHR32305">
    <property type="match status" value="1"/>
</dbReference>
<proteinExistence type="predicted"/>
<name>A0A1M5MUG2_STRHI</name>
<dbReference type="Pfam" id="PF05593">
    <property type="entry name" value="RHS_repeat"/>
    <property type="match status" value="2"/>
</dbReference>
<feature type="region of interest" description="Disordered" evidence="2">
    <location>
        <begin position="691"/>
        <end position="713"/>
    </location>
</feature>
<dbReference type="EMBL" id="FQVN01000014">
    <property type="protein sequence ID" value="SHG80911.1"/>
    <property type="molecule type" value="Genomic_DNA"/>
</dbReference>
<feature type="region of interest" description="Disordered" evidence="2">
    <location>
        <begin position="2243"/>
        <end position="2265"/>
    </location>
</feature>
<keyword evidence="1" id="KW-0677">Repeat</keyword>
<organism evidence="4 5">
    <name type="scientific">Streptoalloteichus hindustanus</name>
    <dbReference type="NCBI Taxonomy" id="2017"/>
    <lineage>
        <taxon>Bacteria</taxon>
        <taxon>Bacillati</taxon>
        <taxon>Actinomycetota</taxon>
        <taxon>Actinomycetes</taxon>
        <taxon>Pseudonocardiales</taxon>
        <taxon>Pseudonocardiaceae</taxon>
        <taxon>Streptoalloteichus</taxon>
    </lineage>
</organism>
<sequence>MPGQRGSAAGRWRWGRGGRITTFAVVGTLLLSLLAVTSDMFRQRECPDVGSDVPSSLRVAVTCGIPVEVLGLSSATEAVTANADGTVSLTLHSSPQRVHRDGAWRAVDITLTRAALPGHGGNAVTPRVSAVDLRLSTGGSGPVATLRQDGHELGWSAPAASAPEPQLRGDTATYPAVVPDGDLRVTANPDGFTQVVSGKAGPARTLRLPVTTRGLAAQVAEDGTIRFLDARHNPVFTADPATLSAGDRRDLVPTKVADGAAEYAVPATTGDWTLTQRVRVAGRETATVDSAAAEQPGWNRQDTAVSDQLSSFFQLDTLALAGKRVNSARLVVPVTEPGDKPVETTLWATGPINPRTTHRAQPQWNQELSRQRVGADRTLAFDVTEQARSTADEQRAKLTFGLRASGGKVGLGEPKLELTLTPTALAAPKVFSRDYPADGRAHGAPLQSGKFSFSSAVGATEFRYRWRGQRDFARVAAPEGRAEVALAPPAVGQQALEVRAVDGTGHDSESAVHAFEVAALPAPEVSGQDTLTARAAGATAFWYRWNEGRDWIFQSAKDGAATLFPRGASAVEVVAVGADPAVESPATRHEIAAPVAPGAPMVRSADYPADGAEHGAPGQEGVFTFRATGTEPITGFRYRLGDGPATDVPGTGKAQAKITPTAAGPNTLTVRTVNAAGEESAPTTYEFKVAPAKPQPPAAPAVSSTAYPADGQPHGAPGQAGGFTFTPGSSTPVVGYRYQLNDGAAVTVAGTGEVTAQITPATSGTHTLTVTALGLGGTASAPTRHTFVVGGLPVPTPESPQVTSTDFPADGQPHGNVGQAGSVTVRTSGPVAADVITYQLDTDAAPREQQVADGKAVLSLTPVRSGQRTLTAWAKVSATGTVSPPTRYTFVVGAPGGPRDYFYDAAGQLAGVANNSGEAAAYRYDDSGNLERTDRLEPGSAAVFALVPTRGPVGTSVEISGTGFAAKPADNTVVFDGVAAQVTAATPNRLTVVVPQGTAAGNVRVTANGRTVDGPRPFVITRGVTAPKITSVSTDRGDRGDLVTITGTGFDPDAARDVVHFHQTTARVTKASETSLVVEVPEAAASGRITVRTPGGTATSASDFLVAPRGFVTSKLLYGGRLELGKPVDLDIPQGKAAVVLVDGKFGEQLNLNLQNNTIPVRSAMWMFTPQGGDFARRAMGDPLDLWAGSTLHQDLPVFRANGTYSIVVAPDDNAAGKVRITASRDLTGNKLTKDGAGVPFTVKEAEKAVEIPFTAKAGEWLSLGLTDLSEPRHTFVVKVTDPDKKEYTWKHSLTLYVPTMVFKAKKAGNYKVSVTFGPKQLGFGKVWLSGVIDAGKLAVDGAATGFKVLRPGQSARLPFAGVKDKQLVLAYTENTLRENGRPGYPSGIMVEPDENQVELRNGTAETRNISVRKNGEHNLFVSGWEAVGTAKASLSTAVEGGKLTVNALTKARFSRPGQEVWLNFDGVKGRPLFLLNRDKTLPGELVVRVYQATGNKLVASSKDGKLDIPALPETGKYRVHLDPTFASTGEVTIAASEPQDIGKIAVDGPALTPKVAVPGQKIVGKFTGQAGQRLSLGVTSADVPFLKPKVIKPDGRDLEYYSTSNVPFGADLPALPAAGDYQVVLEPLDQSAQPTTGQLSVTLSGEADGGKVDVGGAAKTITIGRPAQNGRVTFDGAANDVLQIEVTRAFPDNLGAYYTLVAPDGTLLARHTWMSWDRFKLPALKAAGTHTLVFDPANNVTGSMTVALSKPQTAAAVAPGVRLDPPKAATPTCVAAEPTPPAARTSPVPEGNDQPPAAPEDPPAQPTSSACGGNGGWRPDAANLSGADWSTRYAPAPSRDRPLEFPVGFTGVVGKVESTQGQALPGVAVSVGDHRTTTDDQGRFALVGLSEGHVALRVDGRTATTQGRTFGAFDIGVDIKGGQVLVLPHTVFLPEIDTSSAVSIPSPTTQETVLTTKAIPGLEVRLPAGTVVRDTNGNVATELSLTPIPIDRPPFPLPPTKVPVYFTVQPGGGYLFPEGATIIYPNYTKEAPGTRTQFWNYDPDGKGWHVYGHGTVSPDGKRIVPDPDVRFYRLTGAMTAVPGMNPAKNAPKPNGTRVGDPVDPATGLLVDEQVDLEVDDIRPIRITRSYQQGDPDIRPFGVGTNFGYGIFPWAPGVIGQFTFQEFDLVQPDGSKIHYRRTSPGTDYAGAEFRADPTPTEYDGSVVKWNGSGWDVTLRDGTVMVLGEEAPLQEIRDKYGNTTTITRAPAPPGSDGKVRTNGPITQITSPTGRWVRIGYDEANPPRIRSVEDNLGRRVGYTYDAAGHLETVTDTGGGVTRYTWDKDLLKTITDPRGTRYLLNEYDDKGRVRAQTAADGGVTKFEYVDANGVITETKMTDPRGAVRRFAFNDKGQLASDTKAFGTSDAQTTSFEYETDGVRRKAVTDPLKRKTTYLYDAKGFVKEITVLAGTPGARTEKFERGGPHGELTKHTDEFGKATVYTLDKRGAVEKVTDRMNRVTLYSVNGRGLVTKITDPAGKASTVEYANADAVRETNPLGKATTSAYDAIGRLVRVADPRGVVSETAYTASSQIAARTDGLGRTVAFDYDRNGNRTAVTDPRGGVTRFDYNAMDQVRSVTDPLGVSWAAEAKYDFNGNLERYTSRRGVVTEHKYDLLNRLRETKYGAESTVTYGYDAGDRLRSTEDSTAGKASTDYDDLDRVTAETTPAGKVSYSYSATERDRTTTVAGRAAVRQLYDAGGALREIQEGGKPVSTVSFDKAGRPERVGAANGGVSQTYGYDDAGQIKAITYRSGNTVLGDLTYTYDAAGLPTQTAGKFSRAMLPEPFGPATYDLANRVRTVAGASITWDPDGNLTSDGAATYTWNARGELASMERPGLAARFGYTADGRRSARTINGTTTNYLYDGANPLQEKVGNTVTSMTASGVDGFHLRTSGGVQRRYLTDALGSAIGLVDGNGAGVSYTYEPFGRTYTSGADDNPYRFTGREDDGTGLYYYRARYYSPVLQRFLSEDPIGFDGGFNLHAYVGNLPTALTDPSGLKPATAKPGNTGGNSNNRAIETETIHPRPVKPRDAVDRWDDFLGPGPHSNIHPRTGLPDPNRITSADGKRTIRFGDHEMNSKPTKFHYHEETWRQDSSGQFYVDNVQVRVPFPKGSW</sequence>
<evidence type="ECO:0000256" key="2">
    <source>
        <dbReference type="SAM" id="MobiDB-lite"/>
    </source>
</evidence>
<dbReference type="InterPro" id="IPR056823">
    <property type="entry name" value="TEN-like_YD-shell"/>
</dbReference>
<dbReference type="InterPro" id="IPR045351">
    <property type="entry name" value="DUF6531"/>
</dbReference>
<dbReference type="PANTHER" id="PTHR32305:SF15">
    <property type="entry name" value="PROTEIN RHSA-RELATED"/>
    <property type="match status" value="1"/>
</dbReference>
<dbReference type="SMART" id="SM00429">
    <property type="entry name" value="IPT"/>
    <property type="match status" value="2"/>
</dbReference>
<feature type="domain" description="IPT/TIG" evidence="3">
    <location>
        <begin position="940"/>
        <end position="1021"/>
    </location>
</feature>
<dbReference type="CDD" id="cd00102">
    <property type="entry name" value="IPT"/>
    <property type="match status" value="1"/>
</dbReference>
<evidence type="ECO:0000313" key="4">
    <source>
        <dbReference type="EMBL" id="SHG80911.1"/>
    </source>
</evidence>
<dbReference type="SUPFAM" id="SSF49464">
    <property type="entry name" value="Carboxypeptidase regulatory domain-like"/>
    <property type="match status" value="1"/>
</dbReference>
<dbReference type="InterPro" id="IPR050708">
    <property type="entry name" value="T6SS_VgrG/RHS"/>
</dbReference>